<dbReference type="PANTHER" id="PTHR34754">
    <property type="entry name" value="COILED-COIL DOMAIN-CONTAINING PROTEIN 60"/>
    <property type="match status" value="1"/>
</dbReference>
<reference evidence="3" key="1">
    <citation type="submission" date="2025-08" db="UniProtKB">
        <authorList>
            <consortium name="RefSeq"/>
        </authorList>
    </citation>
    <scope>IDENTIFICATION</scope>
    <source>
        <tissue evidence="3">Meat</tissue>
    </source>
</reference>
<dbReference type="FunCoup" id="A0A341CHI5">
    <property type="interactions" value="46"/>
</dbReference>
<name>A0A341CHI5_NEOAA</name>
<feature type="region of interest" description="Disordered" evidence="1">
    <location>
        <begin position="405"/>
        <end position="439"/>
    </location>
</feature>
<dbReference type="InParanoid" id="A0A341CHI5"/>
<evidence type="ECO:0000313" key="2">
    <source>
        <dbReference type="Proteomes" id="UP000252040"/>
    </source>
</evidence>
<dbReference type="PANTHER" id="PTHR34754:SF1">
    <property type="entry name" value="COILED-COIL DOMAIN-CONTAINING PROTEIN 60"/>
    <property type="match status" value="1"/>
</dbReference>
<dbReference type="KEGG" id="nasi:112408734"/>
<dbReference type="GeneID" id="112408734"/>
<proteinExistence type="predicted"/>
<gene>
    <name evidence="3" type="primary">CCDC60</name>
</gene>
<keyword evidence="2" id="KW-1185">Reference proteome</keyword>
<feature type="compositionally biased region" description="Basic and acidic residues" evidence="1">
    <location>
        <begin position="405"/>
        <end position="418"/>
    </location>
</feature>
<feature type="compositionally biased region" description="Low complexity" evidence="1">
    <location>
        <begin position="305"/>
        <end position="323"/>
    </location>
</feature>
<accession>A0A341CHI5</accession>
<feature type="compositionally biased region" description="Low complexity" evidence="1">
    <location>
        <begin position="419"/>
        <end position="429"/>
    </location>
</feature>
<organism evidence="2 3">
    <name type="scientific">Neophocaena asiaeorientalis asiaeorientalis</name>
    <name type="common">Yangtze finless porpoise</name>
    <name type="synonym">Neophocaena phocaenoides subsp. asiaeorientalis</name>
    <dbReference type="NCBI Taxonomy" id="1706337"/>
    <lineage>
        <taxon>Eukaryota</taxon>
        <taxon>Metazoa</taxon>
        <taxon>Chordata</taxon>
        <taxon>Craniata</taxon>
        <taxon>Vertebrata</taxon>
        <taxon>Euteleostomi</taxon>
        <taxon>Mammalia</taxon>
        <taxon>Eutheria</taxon>
        <taxon>Laurasiatheria</taxon>
        <taxon>Artiodactyla</taxon>
        <taxon>Whippomorpha</taxon>
        <taxon>Cetacea</taxon>
        <taxon>Odontoceti</taxon>
        <taxon>Phocoenidae</taxon>
        <taxon>Neophocaena</taxon>
    </lineage>
</organism>
<protein>
    <submittedName>
        <fullName evidence="3">Coiled-coil domain-containing protein 60</fullName>
    </submittedName>
</protein>
<dbReference type="STRING" id="1706337.A0A341CHI5"/>
<evidence type="ECO:0000256" key="1">
    <source>
        <dbReference type="SAM" id="MobiDB-lite"/>
    </source>
</evidence>
<dbReference type="AlphaFoldDB" id="A0A341CHI5"/>
<sequence>MASPGPSQGSVTAGAVQTPFLRESRGVLRLEELLRAGLLAGVAPEVWAAPACGLSRLLGFRSKTRSRKEDRHVLEVGHCHCTWDLSPPQQLKLEVCPEDMVPDKPMRSIKYMEKNIINLKKDLTRSRILIQWVKIGRGYFTILREESALKKKQQQLQKLKEEERKIFQPAKKMSDIQYGDILLTTNGDKKMKKVGMGVLLRPFTPVHSCIIAPSLPEAHVEPIFRQLCALHWLLEALTIDHTHHTMKPVITCWNPKDPGGSKSTIKKINKDKSMGQRWERFVTAPKTKRFKVPVARVTSRKPSRRGSTLSLSRTSGGSSPQSSMVSVNPGSDEPQSVITQATGSKDVEDSESSSAKPEEEPLHVNLQKLLEMVREDAQRTVTMANGMQKQAASVFSMLRQNKSDSAYKDMQTTRKSSDRSSSTSGDSHSQVLQKKSKSRTNRDIIHCKSGVCYAMRAKFNSVAQEAGLCLQDKMEILLKRQEERGLQKFRSLDLVSNFQKDVAKMRRHISVVKGDAEDIAHHWYFDLLSKLPEDLKNFRPAKKILAKLQKFGENLDLRIRPHVLLKVLQDMRVWELCSPDIAVAVEFVREHIIHMPQEDYISWLQDRINIPIRPHSAQT</sequence>
<dbReference type="Proteomes" id="UP000252040">
    <property type="component" value="Unplaced"/>
</dbReference>
<dbReference type="InterPro" id="IPR031526">
    <property type="entry name" value="DUF4698"/>
</dbReference>
<dbReference type="Pfam" id="PF15769">
    <property type="entry name" value="DUF4698"/>
    <property type="match status" value="1"/>
</dbReference>
<dbReference type="RefSeq" id="XP_024614241.1">
    <property type="nucleotide sequence ID" value="XM_024758473.1"/>
</dbReference>
<dbReference type="CTD" id="160777"/>
<feature type="region of interest" description="Disordered" evidence="1">
    <location>
        <begin position="292"/>
        <end position="364"/>
    </location>
</feature>
<feature type="compositionally biased region" description="Polar residues" evidence="1">
    <location>
        <begin position="324"/>
        <end position="343"/>
    </location>
</feature>
<evidence type="ECO:0000313" key="3">
    <source>
        <dbReference type="RefSeq" id="XP_024614241.1"/>
    </source>
</evidence>